<evidence type="ECO:0000313" key="1">
    <source>
        <dbReference type="EMBL" id="MCG4527339.1"/>
    </source>
</evidence>
<evidence type="ECO:0000313" key="2">
    <source>
        <dbReference type="Proteomes" id="UP001200313"/>
    </source>
</evidence>
<accession>A0ABS9MAF0</accession>
<protein>
    <recommendedName>
        <fullName evidence="3">DUF3848 domain-containing protein</fullName>
    </recommendedName>
</protein>
<reference evidence="1 2" key="1">
    <citation type="submission" date="2022-01" db="EMBL/GenBank/DDBJ databases">
        <title>Collection of gut derived symbiotic bacterial strains cultured from healthy donors.</title>
        <authorList>
            <person name="Lin H."/>
            <person name="Kohout C."/>
            <person name="Waligurski E."/>
            <person name="Pamer E.G."/>
        </authorList>
    </citation>
    <scope>NUCLEOTIDE SEQUENCE [LARGE SCALE GENOMIC DNA]</scope>
    <source>
        <strain evidence="1 2">DFI.3.7</strain>
    </source>
</reference>
<proteinExistence type="predicted"/>
<name>A0ABS9MAF0_9FIRM</name>
<dbReference type="Proteomes" id="UP001200313">
    <property type="component" value="Unassembled WGS sequence"/>
</dbReference>
<sequence>MSSFEEKKTELERVLGVFQNYIEGSELLDVVYSKKFGYVLLGLPAADSIDDSDVTRLEDPETLVKEIYQNLAYDFMEQEGHSEDYTEATNLEKRAMREWMKEYTDQLPEYNYLLDELLG</sequence>
<organism evidence="1 2">
    <name type="scientific">Intestinimonas massiliensis</name>
    <name type="common">ex Afouda et al. 2020</name>
    <dbReference type="NCBI Taxonomy" id="1673721"/>
    <lineage>
        <taxon>Bacteria</taxon>
        <taxon>Bacillati</taxon>
        <taxon>Bacillota</taxon>
        <taxon>Clostridia</taxon>
        <taxon>Eubacteriales</taxon>
        <taxon>Intestinimonas</taxon>
    </lineage>
</organism>
<dbReference type="EMBL" id="JAKNJB010000014">
    <property type="protein sequence ID" value="MCG4527339.1"/>
    <property type="molecule type" value="Genomic_DNA"/>
</dbReference>
<comment type="caution">
    <text evidence="1">The sequence shown here is derived from an EMBL/GenBank/DDBJ whole genome shotgun (WGS) entry which is preliminary data.</text>
</comment>
<gene>
    <name evidence="1" type="ORF">L0P79_09640</name>
</gene>
<evidence type="ECO:0008006" key="3">
    <source>
        <dbReference type="Google" id="ProtNLM"/>
    </source>
</evidence>
<keyword evidence="2" id="KW-1185">Reference proteome</keyword>
<dbReference type="RefSeq" id="WP_238074086.1">
    <property type="nucleotide sequence ID" value="NZ_JAKNJB010000014.1"/>
</dbReference>